<dbReference type="SMART" id="SM00409">
    <property type="entry name" value="IG"/>
    <property type="match status" value="2"/>
</dbReference>
<dbReference type="InterPro" id="IPR007110">
    <property type="entry name" value="Ig-like_dom"/>
</dbReference>
<feature type="signal peptide" evidence="2">
    <location>
        <begin position="1"/>
        <end position="21"/>
    </location>
</feature>
<dbReference type="PANTHER" id="PTHR45166:SF1">
    <property type="entry name" value="V-SET AND IMMUNOGLOBULIN DOMAIN-CONTAINING PROTEIN 8"/>
    <property type="match status" value="1"/>
</dbReference>
<dbReference type="Pfam" id="PF07686">
    <property type="entry name" value="V-set"/>
    <property type="match status" value="1"/>
</dbReference>
<dbReference type="InterPro" id="IPR003598">
    <property type="entry name" value="Ig_sub2"/>
</dbReference>
<evidence type="ECO:0000259" key="3">
    <source>
        <dbReference type="PROSITE" id="PS50835"/>
    </source>
</evidence>
<reference evidence="4" key="1">
    <citation type="submission" date="2025-08" db="UniProtKB">
        <authorList>
            <consortium name="Ensembl"/>
        </authorList>
    </citation>
    <scope>IDENTIFICATION</scope>
</reference>
<dbReference type="SMART" id="SM00406">
    <property type="entry name" value="IGv"/>
    <property type="match status" value="1"/>
</dbReference>
<evidence type="ECO:0000313" key="4">
    <source>
        <dbReference type="Ensembl" id="ENSLLTP00000004215.1"/>
    </source>
</evidence>
<reference evidence="4" key="2">
    <citation type="submission" date="2025-09" db="UniProtKB">
        <authorList>
            <consortium name="Ensembl"/>
        </authorList>
    </citation>
    <scope>IDENTIFICATION</scope>
</reference>
<keyword evidence="1" id="KW-0472">Membrane</keyword>
<dbReference type="SUPFAM" id="SSF48726">
    <property type="entry name" value="Immunoglobulin"/>
    <property type="match status" value="2"/>
</dbReference>
<feature type="domain" description="Ig-like" evidence="3">
    <location>
        <begin position="36"/>
        <end position="139"/>
    </location>
</feature>
<dbReference type="Ensembl" id="ENSLLTT00000004386.1">
    <property type="protein sequence ID" value="ENSLLTP00000004215.1"/>
    <property type="gene ID" value="ENSLLTG00000003175.1"/>
</dbReference>
<keyword evidence="1" id="KW-0812">Transmembrane</keyword>
<dbReference type="PANTHER" id="PTHR45166">
    <property type="entry name" value="V-SET AND IMMUNOGLOBULIN DOMAIN-CONTAINING PROTEIN 8"/>
    <property type="match status" value="1"/>
</dbReference>
<keyword evidence="5" id="KW-1185">Reference proteome</keyword>
<keyword evidence="1" id="KW-1133">Transmembrane helix</keyword>
<evidence type="ECO:0000256" key="1">
    <source>
        <dbReference type="SAM" id="Phobius"/>
    </source>
</evidence>
<proteinExistence type="predicted"/>
<dbReference type="PROSITE" id="PS50835">
    <property type="entry name" value="IG_LIKE"/>
    <property type="match status" value="2"/>
</dbReference>
<sequence length="472" mass="51726">MGSSKGLRFLISCMLLGAALAVRINEDGHKIIYLPKGESVKLGCPFSSDPEDNTPDNDWDIQWNQVKPGPHPQYNPLLGYHDHRIIYPGPPDLQKRVGFISSNPSLYDASMQLRDLQMSDSATYECTVKKTTEATRKVTITVQEKPALPRCWIIGEVAYGEDITLRCFTSTGTPPLSYHWSMAGGNYHDWMPSASLTPGDLQIRDLCDDHVGIYECSVGNNVGMAYCSVEIQFGGGWSRGWIIAGSIIIALLAIALIVGGVIWCCWCCWGKAGGCCGDQCPSCYCGKDYCWDCCCNFSPDAPEKHQQYSQTKASDICVDAEAPPSRPCSQAISRASSLHSLLGYQTKGVQYSQGRKYTPPIVQVKMSSPPDSDVSVVLPLEIPSPPDSEQGEISEPYYPSKGGTTFPDPDPCCEPIKVDNVKGSRSQIYCDPHNYTSACSDPTGLRWKDGSSRQYKSAVLMMRSSSRDGLLI</sequence>
<dbReference type="InterPro" id="IPR052871">
    <property type="entry name" value="V-set/Ig_domain"/>
</dbReference>
<evidence type="ECO:0000256" key="2">
    <source>
        <dbReference type="SAM" id="SignalP"/>
    </source>
</evidence>
<dbReference type="Pfam" id="PF13927">
    <property type="entry name" value="Ig_3"/>
    <property type="match status" value="1"/>
</dbReference>
<feature type="domain" description="Ig-like" evidence="3">
    <location>
        <begin position="149"/>
        <end position="232"/>
    </location>
</feature>
<accession>A0A8C5RKW9</accession>
<organism evidence="4 5">
    <name type="scientific">Laticauda laticaudata</name>
    <name type="common">Blue-ringed sea krait</name>
    <name type="synonym">Blue-lipped sea krait</name>
    <dbReference type="NCBI Taxonomy" id="8630"/>
    <lineage>
        <taxon>Eukaryota</taxon>
        <taxon>Metazoa</taxon>
        <taxon>Chordata</taxon>
        <taxon>Craniata</taxon>
        <taxon>Vertebrata</taxon>
        <taxon>Euteleostomi</taxon>
        <taxon>Lepidosauria</taxon>
        <taxon>Squamata</taxon>
        <taxon>Bifurcata</taxon>
        <taxon>Unidentata</taxon>
        <taxon>Episquamata</taxon>
        <taxon>Toxicofera</taxon>
        <taxon>Serpentes</taxon>
        <taxon>Colubroidea</taxon>
        <taxon>Elapidae</taxon>
        <taxon>Laticaudinae</taxon>
        <taxon>Laticauda</taxon>
    </lineage>
</organism>
<dbReference type="Proteomes" id="UP000694406">
    <property type="component" value="Unplaced"/>
</dbReference>
<feature type="transmembrane region" description="Helical" evidence="1">
    <location>
        <begin position="241"/>
        <end position="263"/>
    </location>
</feature>
<dbReference type="Gene3D" id="2.60.40.10">
    <property type="entry name" value="Immunoglobulins"/>
    <property type="match status" value="2"/>
</dbReference>
<dbReference type="AlphaFoldDB" id="A0A8C5RKW9"/>
<dbReference type="SMART" id="SM00408">
    <property type="entry name" value="IGc2"/>
    <property type="match status" value="2"/>
</dbReference>
<keyword evidence="2" id="KW-0732">Signal</keyword>
<dbReference type="InterPro" id="IPR013783">
    <property type="entry name" value="Ig-like_fold"/>
</dbReference>
<dbReference type="InterPro" id="IPR036179">
    <property type="entry name" value="Ig-like_dom_sf"/>
</dbReference>
<feature type="chain" id="PRO_5034275216" description="Ig-like domain-containing protein" evidence="2">
    <location>
        <begin position="22"/>
        <end position="472"/>
    </location>
</feature>
<dbReference type="InterPro" id="IPR003599">
    <property type="entry name" value="Ig_sub"/>
</dbReference>
<dbReference type="InterPro" id="IPR013106">
    <property type="entry name" value="Ig_V-set"/>
</dbReference>
<protein>
    <recommendedName>
        <fullName evidence="3">Ig-like domain-containing protein</fullName>
    </recommendedName>
</protein>
<dbReference type="GeneTree" id="ENSGT00940000161712"/>
<name>A0A8C5RKW9_LATLA</name>
<evidence type="ECO:0000313" key="5">
    <source>
        <dbReference type="Proteomes" id="UP000694406"/>
    </source>
</evidence>